<name>A0A090QLH8_9FLAO</name>
<dbReference type="EMBL" id="BBML01000002">
    <property type="protein sequence ID" value="GAK96376.1"/>
    <property type="molecule type" value="Genomic_DNA"/>
</dbReference>
<comment type="caution">
    <text evidence="2">The sequence shown here is derived from an EMBL/GenBank/DDBJ whole genome shotgun (WGS) entry which is preliminary data.</text>
</comment>
<accession>A0A090QLH8</accession>
<reference evidence="2" key="1">
    <citation type="journal article" date="2014" name="Genome Announc.">
        <title>Draft Genome Sequences of Marine Flavobacterium Nonlabens Strains NR17, NR24, NR27, NR32, NR33, and Ara13.</title>
        <authorList>
            <person name="Nakanishi M."/>
            <person name="Meirelles P."/>
            <person name="Suzuki R."/>
            <person name="Takatani N."/>
            <person name="Mino S."/>
            <person name="Suda W."/>
            <person name="Oshima K."/>
            <person name="Hattori M."/>
            <person name="Ohkuma M."/>
            <person name="Hosokawa M."/>
            <person name="Miyashita K."/>
            <person name="Thompson F.L."/>
            <person name="Niwa A."/>
            <person name="Sawabe T."/>
            <person name="Sawabe T."/>
        </authorList>
    </citation>
    <scope>NUCLEOTIDE SEQUENCE [LARGE SCALE GENOMIC DNA]</scope>
    <source>
        <strain evidence="2">JCM 19294</strain>
    </source>
</reference>
<dbReference type="AlphaFoldDB" id="A0A090QLH8"/>
<dbReference type="STRING" id="319236.BST91_08320"/>
<dbReference type="eggNOG" id="COG2304">
    <property type="taxonomic scope" value="Bacteria"/>
</dbReference>
<organism evidence="2 3">
    <name type="scientific">Nonlabens tegetincola</name>
    <dbReference type="NCBI Taxonomy" id="323273"/>
    <lineage>
        <taxon>Bacteria</taxon>
        <taxon>Pseudomonadati</taxon>
        <taxon>Bacteroidota</taxon>
        <taxon>Flavobacteriia</taxon>
        <taxon>Flavobacteriales</taxon>
        <taxon>Flavobacteriaceae</taxon>
        <taxon>Nonlabens</taxon>
    </lineage>
</organism>
<sequence>MRSILFFYFTSLIALSCLAQEQVITGTVGDEDGPIYEAIVIVKGTTKFTQTDFDGNYTIKAKEGDVLVFSYVGYESQEVKVLSQKSIHVTLIGSMSCDLQILTSYLEPDQIGFAHGVNYHTYGLKLNHSLFNILNTSLGISSSFNSNLYLNFTLGTDLKFNKYHFIGFDMKLYSLQNISFNQEALVFEIFNTIAKQDKISLFLKASHLYYQDVYSNFNEIGIGAAVTSSLALGISQRTSFDYFKSVNVFSTRLTKDFYIGNRQFNTSINYQHLERFEEFTIGLGYHF</sequence>
<dbReference type="SUPFAM" id="SSF49464">
    <property type="entry name" value="Carboxypeptidase regulatory domain-like"/>
    <property type="match status" value="1"/>
</dbReference>
<keyword evidence="3" id="KW-1185">Reference proteome</keyword>
<dbReference type="InterPro" id="IPR008969">
    <property type="entry name" value="CarboxyPept-like_regulatory"/>
</dbReference>
<dbReference type="Gene3D" id="2.60.40.1120">
    <property type="entry name" value="Carboxypeptidase-like, regulatory domain"/>
    <property type="match status" value="1"/>
</dbReference>
<protein>
    <submittedName>
        <fullName evidence="2">Putative outer membrane protein</fullName>
    </submittedName>
</protein>
<dbReference type="Pfam" id="PF13715">
    <property type="entry name" value="CarbopepD_reg_2"/>
    <property type="match status" value="1"/>
</dbReference>
<feature type="signal peptide" evidence="1">
    <location>
        <begin position="1"/>
        <end position="19"/>
    </location>
</feature>
<evidence type="ECO:0000313" key="2">
    <source>
        <dbReference type="EMBL" id="GAK96376.1"/>
    </source>
</evidence>
<proteinExistence type="predicted"/>
<feature type="chain" id="PRO_5001863451" evidence="1">
    <location>
        <begin position="20"/>
        <end position="287"/>
    </location>
</feature>
<keyword evidence="1" id="KW-0732">Signal</keyword>
<evidence type="ECO:0000313" key="3">
    <source>
        <dbReference type="Proteomes" id="UP000029221"/>
    </source>
</evidence>
<dbReference type="RefSeq" id="WP_042277662.1">
    <property type="nucleotide sequence ID" value="NZ_BBML01000002.1"/>
</dbReference>
<dbReference type="PROSITE" id="PS51257">
    <property type="entry name" value="PROKAR_LIPOPROTEIN"/>
    <property type="match status" value="1"/>
</dbReference>
<dbReference type="Proteomes" id="UP000029221">
    <property type="component" value="Unassembled WGS sequence"/>
</dbReference>
<gene>
    <name evidence="2" type="ORF">JCM19294_1889</name>
</gene>
<evidence type="ECO:0000256" key="1">
    <source>
        <dbReference type="SAM" id="SignalP"/>
    </source>
</evidence>